<dbReference type="PANTHER" id="PTHR28008:SF1">
    <property type="entry name" value="DOMAIN PROTEIN, PUTATIVE (AFU_ORTHOLOGUE AFUA_3G10980)-RELATED"/>
    <property type="match status" value="1"/>
</dbReference>
<feature type="region of interest" description="Disordered" evidence="1">
    <location>
        <begin position="152"/>
        <end position="238"/>
    </location>
</feature>
<evidence type="ECO:0000256" key="2">
    <source>
        <dbReference type="SAM" id="Phobius"/>
    </source>
</evidence>
<proteinExistence type="predicted"/>
<reference evidence="3 4" key="1">
    <citation type="journal article" date="2016" name="Mol. Biol. Evol.">
        <title>Comparative Genomics of Early-Diverging Mushroom-Forming Fungi Provides Insights into the Origins of Lignocellulose Decay Capabilities.</title>
        <authorList>
            <person name="Nagy L.G."/>
            <person name="Riley R."/>
            <person name="Tritt A."/>
            <person name="Adam C."/>
            <person name="Daum C."/>
            <person name="Floudas D."/>
            <person name="Sun H."/>
            <person name="Yadav J.S."/>
            <person name="Pangilinan J."/>
            <person name="Larsson K.H."/>
            <person name="Matsuura K."/>
            <person name="Barry K."/>
            <person name="Labutti K."/>
            <person name="Kuo R."/>
            <person name="Ohm R.A."/>
            <person name="Bhattacharya S.S."/>
            <person name="Shirouzu T."/>
            <person name="Yoshinaga Y."/>
            <person name="Martin F.M."/>
            <person name="Grigoriev I.V."/>
            <person name="Hibbett D.S."/>
        </authorList>
    </citation>
    <scope>NUCLEOTIDE SEQUENCE [LARGE SCALE GENOMIC DNA]</scope>
    <source>
        <strain evidence="3 4">CBS 109695</strain>
    </source>
</reference>
<evidence type="ECO:0000313" key="4">
    <source>
        <dbReference type="Proteomes" id="UP000076532"/>
    </source>
</evidence>
<dbReference type="PANTHER" id="PTHR28008">
    <property type="entry name" value="DOMAIN PROTEIN, PUTATIVE (AFU_ORTHOLOGUE AFUA_3G10980)-RELATED"/>
    <property type="match status" value="1"/>
</dbReference>
<dbReference type="OrthoDB" id="63581at2759"/>
<gene>
    <name evidence="3" type="ORF">FIBSPDRAFT_876995</name>
</gene>
<feature type="transmembrane region" description="Helical" evidence="2">
    <location>
        <begin position="79"/>
        <end position="99"/>
    </location>
</feature>
<dbReference type="EMBL" id="KV417811">
    <property type="protein sequence ID" value="KZP05940.1"/>
    <property type="molecule type" value="Genomic_DNA"/>
</dbReference>
<organism evidence="3 4">
    <name type="scientific">Athelia psychrophila</name>
    <dbReference type="NCBI Taxonomy" id="1759441"/>
    <lineage>
        <taxon>Eukaryota</taxon>
        <taxon>Fungi</taxon>
        <taxon>Dikarya</taxon>
        <taxon>Basidiomycota</taxon>
        <taxon>Agaricomycotina</taxon>
        <taxon>Agaricomycetes</taxon>
        <taxon>Agaricomycetidae</taxon>
        <taxon>Atheliales</taxon>
        <taxon>Atheliaceae</taxon>
        <taxon>Athelia</taxon>
    </lineage>
</organism>
<accession>A0A167WCN3</accession>
<feature type="compositionally biased region" description="Acidic residues" evidence="1">
    <location>
        <begin position="193"/>
        <end position="213"/>
    </location>
</feature>
<protein>
    <recommendedName>
        <fullName evidence="5">VanZ-like domain-containing protein</fullName>
    </recommendedName>
</protein>
<sequence length="238" mass="27490">MKSHHLEIPKYEMPLRIRPWFMVFTFGIMLILAFLGFTNFSRSLPLNDKLLHFICFCLATGVFYFIFDVEEESRRIWFWRHAGLIFTAIVCFFFGGIGSEIVQSLLPYKDFQIGDVLANLLGSSIGLYTSYNVERYYRHRREISRLYRPLDTDYDSDNEDQQLLPSHYVPTDADDSQSRPKPKPLNHNNLSDVWDEREELFEVGDESDEEPDSADANAAAASVERGRIATPKITITAA</sequence>
<keyword evidence="4" id="KW-1185">Reference proteome</keyword>
<name>A0A167WCN3_9AGAM</name>
<evidence type="ECO:0008006" key="5">
    <source>
        <dbReference type="Google" id="ProtNLM"/>
    </source>
</evidence>
<evidence type="ECO:0000313" key="3">
    <source>
        <dbReference type="EMBL" id="KZP05940.1"/>
    </source>
</evidence>
<dbReference type="Proteomes" id="UP000076532">
    <property type="component" value="Unassembled WGS sequence"/>
</dbReference>
<keyword evidence="2" id="KW-0812">Transmembrane</keyword>
<feature type="transmembrane region" description="Helical" evidence="2">
    <location>
        <begin position="111"/>
        <end position="131"/>
    </location>
</feature>
<feature type="transmembrane region" description="Helical" evidence="2">
    <location>
        <begin position="20"/>
        <end position="38"/>
    </location>
</feature>
<keyword evidence="2" id="KW-0472">Membrane</keyword>
<dbReference type="AlphaFoldDB" id="A0A167WCN3"/>
<feature type="transmembrane region" description="Helical" evidence="2">
    <location>
        <begin position="50"/>
        <end position="67"/>
    </location>
</feature>
<keyword evidence="2" id="KW-1133">Transmembrane helix</keyword>
<evidence type="ECO:0000256" key="1">
    <source>
        <dbReference type="SAM" id="MobiDB-lite"/>
    </source>
</evidence>